<name>A0A165ESZ9_EXIGL</name>
<organism evidence="3 4">
    <name type="scientific">Exidia glandulosa HHB12029</name>
    <dbReference type="NCBI Taxonomy" id="1314781"/>
    <lineage>
        <taxon>Eukaryota</taxon>
        <taxon>Fungi</taxon>
        <taxon>Dikarya</taxon>
        <taxon>Basidiomycota</taxon>
        <taxon>Agaricomycotina</taxon>
        <taxon>Agaricomycetes</taxon>
        <taxon>Auriculariales</taxon>
        <taxon>Exidiaceae</taxon>
        <taxon>Exidia</taxon>
    </lineage>
</organism>
<evidence type="ECO:0000313" key="3">
    <source>
        <dbReference type="EMBL" id="KZV87611.1"/>
    </source>
</evidence>
<dbReference type="EMBL" id="KV426120">
    <property type="protein sequence ID" value="KZV87611.1"/>
    <property type="molecule type" value="Genomic_DNA"/>
</dbReference>
<dbReference type="InterPro" id="IPR045340">
    <property type="entry name" value="DUF6533"/>
</dbReference>
<feature type="transmembrane region" description="Helical" evidence="1">
    <location>
        <begin position="69"/>
        <end position="93"/>
    </location>
</feature>
<protein>
    <recommendedName>
        <fullName evidence="2">DUF6533 domain-containing protein</fullName>
    </recommendedName>
</protein>
<keyword evidence="1" id="KW-1133">Transmembrane helix</keyword>
<evidence type="ECO:0000259" key="2">
    <source>
        <dbReference type="Pfam" id="PF20151"/>
    </source>
</evidence>
<feature type="domain" description="DUF6533" evidence="2">
    <location>
        <begin position="25"/>
        <end position="70"/>
    </location>
</feature>
<accession>A0A165ESZ9</accession>
<dbReference type="InParanoid" id="A0A165ESZ9"/>
<reference evidence="3 4" key="1">
    <citation type="journal article" date="2016" name="Mol. Biol. Evol.">
        <title>Comparative Genomics of Early-Diverging Mushroom-Forming Fungi Provides Insights into the Origins of Lignocellulose Decay Capabilities.</title>
        <authorList>
            <person name="Nagy L.G."/>
            <person name="Riley R."/>
            <person name="Tritt A."/>
            <person name="Adam C."/>
            <person name="Daum C."/>
            <person name="Floudas D."/>
            <person name="Sun H."/>
            <person name="Yadav J.S."/>
            <person name="Pangilinan J."/>
            <person name="Larsson K.H."/>
            <person name="Matsuura K."/>
            <person name="Barry K."/>
            <person name="Labutti K."/>
            <person name="Kuo R."/>
            <person name="Ohm R.A."/>
            <person name="Bhattacharya S.S."/>
            <person name="Shirouzu T."/>
            <person name="Yoshinaga Y."/>
            <person name="Martin F.M."/>
            <person name="Grigoriev I.V."/>
            <person name="Hibbett D.S."/>
        </authorList>
    </citation>
    <scope>NUCLEOTIDE SEQUENCE [LARGE SCALE GENOMIC DNA]</scope>
    <source>
        <strain evidence="3 4">HHB12029</strain>
    </source>
</reference>
<keyword evidence="1" id="KW-0472">Membrane</keyword>
<keyword evidence="4" id="KW-1185">Reference proteome</keyword>
<dbReference type="OrthoDB" id="2802397at2759"/>
<evidence type="ECO:0000313" key="4">
    <source>
        <dbReference type="Proteomes" id="UP000077266"/>
    </source>
</evidence>
<proteinExistence type="predicted"/>
<dbReference type="Pfam" id="PF20151">
    <property type="entry name" value="DUF6533"/>
    <property type="match status" value="1"/>
</dbReference>
<feature type="transmembrane region" description="Helical" evidence="1">
    <location>
        <begin position="176"/>
        <end position="193"/>
    </location>
</feature>
<gene>
    <name evidence="3" type="ORF">EXIGLDRAFT_773468</name>
</gene>
<dbReference type="AlphaFoldDB" id="A0A165ESZ9"/>
<dbReference type="Proteomes" id="UP000077266">
    <property type="component" value="Unassembled WGS sequence"/>
</dbReference>
<evidence type="ECO:0000256" key="1">
    <source>
        <dbReference type="SAM" id="Phobius"/>
    </source>
</evidence>
<keyword evidence="1" id="KW-0812">Transmembrane</keyword>
<feature type="transmembrane region" description="Helical" evidence="1">
    <location>
        <begin position="25"/>
        <end position="43"/>
    </location>
</feature>
<sequence>MSTFPNDAALAELHITIADFQTTNYVYVSAFMILVYEYTLTVGKERQYFWGRRPGLLEVLFYMNRYFPIVYQIVNVIGVLTYPAFVSISLNIFDSAEPPGASHYGLVVADFPGLTFKACHGTKTSLRLFFLPTLPGLLFDTLVSVLGLWKLLHQAVFLRNTYAVNRNVYQVMTTDASLYFVVMLAVVVVDMIMQTSAARISLRVLWDPMLLVLPSTACTRMVLNLREIGTVETTNVSESTFSGPVGGRHHGSESGIIELDRLRKL</sequence>
<feature type="transmembrane region" description="Helical" evidence="1">
    <location>
        <begin position="128"/>
        <end position="149"/>
    </location>
</feature>